<sequence>MMGGITIKDLQSELQAAIKNKTGFDEQYRQLMNQAFKDPDVQAFIKKHHIDNDAVRHSAARIYEFVQQKHNANAGKHRLIPGYQPELVFNGHLIDISYSPTMETIEKQKSKALKDRIKSISIPKQARSASFSDIKVEKQKSRMVVFNAAVTFVNQYTKHPHQFVRGMYLYGSFGIGKTFMLGAIANELAERGVSTTMVHFPSFAVEMKNSIADNTNANKLDAVKRAQVLMLDDIGADVISNWIRDEVLGVILEYRMQNELPTFFSSNLSMDDLEKNHLPYDKKNDRNGLRAGRIMQRIRFLAKEYRMEGENLRLSD</sequence>
<dbReference type="Pfam" id="PF00308">
    <property type="entry name" value="Bac_DnaA"/>
    <property type="match status" value="1"/>
</dbReference>
<dbReference type="PANTHER" id="PTHR30050:SF8">
    <property type="entry name" value="PRIMOSOMAL PROTEIN DNAI"/>
    <property type="match status" value="1"/>
</dbReference>
<dbReference type="SUPFAM" id="SSF52540">
    <property type="entry name" value="P-loop containing nucleoside triphosphate hydrolases"/>
    <property type="match status" value="1"/>
</dbReference>
<dbReference type="Gene3D" id="3.40.50.300">
    <property type="entry name" value="P-loop containing nucleotide triphosphate hydrolases"/>
    <property type="match status" value="1"/>
</dbReference>
<dbReference type="InterPro" id="IPR013317">
    <property type="entry name" value="DnaA_dom"/>
</dbReference>
<evidence type="ECO:0000259" key="1">
    <source>
        <dbReference type="Pfam" id="PF00308"/>
    </source>
</evidence>
<dbReference type="PANTHER" id="PTHR30050">
    <property type="entry name" value="CHROMOSOMAL REPLICATION INITIATOR PROTEIN DNAA"/>
    <property type="match status" value="1"/>
</dbReference>
<dbReference type="CDD" id="cd00009">
    <property type="entry name" value="AAA"/>
    <property type="match status" value="1"/>
</dbReference>
<feature type="domain" description="Primosomal DnaI N-terminal" evidence="2">
    <location>
        <begin position="8"/>
        <end position="98"/>
    </location>
</feature>
<dbReference type="GO" id="GO:0006260">
    <property type="term" value="P:DNA replication"/>
    <property type="evidence" value="ECO:0007669"/>
    <property type="project" value="TreeGrafter"/>
</dbReference>
<protein>
    <submittedName>
        <fullName evidence="3">Primosomal protein DnaI</fullName>
    </submittedName>
</protein>
<dbReference type="AlphaFoldDB" id="A0A976RRZ6"/>
<dbReference type="Proteomes" id="UP000831181">
    <property type="component" value="Chromosome"/>
</dbReference>
<dbReference type="InterPro" id="IPR009928">
    <property type="entry name" value="DnaI_N"/>
</dbReference>
<accession>A0A976RRZ6</accession>
<dbReference type="KEGG" id="lbe:MOO44_07435"/>
<proteinExistence type="predicted"/>
<dbReference type="InterPro" id="IPR027417">
    <property type="entry name" value="P-loop_NTPase"/>
</dbReference>
<dbReference type="EMBL" id="CP093361">
    <property type="protein sequence ID" value="UQS86709.1"/>
    <property type="molecule type" value="Genomic_DNA"/>
</dbReference>
<evidence type="ECO:0000313" key="4">
    <source>
        <dbReference type="Proteomes" id="UP000831181"/>
    </source>
</evidence>
<keyword evidence="4" id="KW-1185">Reference proteome</keyword>
<organism evidence="3 4">
    <name type="scientific">Nicoliella spurrieriana</name>
    <dbReference type="NCBI Taxonomy" id="2925830"/>
    <lineage>
        <taxon>Bacteria</taxon>
        <taxon>Bacillati</taxon>
        <taxon>Bacillota</taxon>
        <taxon>Bacilli</taxon>
        <taxon>Lactobacillales</taxon>
        <taxon>Lactobacillaceae</taxon>
        <taxon>Nicoliella</taxon>
    </lineage>
</organism>
<dbReference type="Pfam" id="PF07319">
    <property type="entry name" value="DnaI_N"/>
    <property type="match status" value="1"/>
</dbReference>
<reference evidence="3" key="1">
    <citation type="journal article" date="2022" name="Int. J. Syst. Evol. Microbiol.">
        <title>Apilactobacillus apisilvae sp. nov., Nicolia spurrieriana gen. nov. sp. nov., Bombilactobacillus folatiphilus sp. nov. and Bombilactobacillus thymidiniphilus sp. nov., four new lactic acid bacterial isolates from stingless bees Tetragonula carbonaria and Austroplebeia australis.</title>
        <authorList>
            <person name="Oliphant S.A."/>
            <person name="Watson-Haigh N.S."/>
            <person name="Sumby K.M."/>
            <person name="Gardner J."/>
            <person name="Groom S."/>
            <person name="Jiranek V."/>
        </authorList>
    </citation>
    <scope>NUCLEOTIDE SEQUENCE</scope>
    <source>
        <strain evidence="3">SGEP1_A5</strain>
    </source>
</reference>
<evidence type="ECO:0000313" key="3">
    <source>
        <dbReference type="EMBL" id="UQS86709.1"/>
    </source>
</evidence>
<evidence type="ECO:0000259" key="2">
    <source>
        <dbReference type="Pfam" id="PF07319"/>
    </source>
</evidence>
<feature type="domain" description="Chromosomal replication initiator protein DnaA ATPAse" evidence="1">
    <location>
        <begin position="149"/>
        <end position="235"/>
    </location>
</feature>
<name>A0A976RRZ6_9LACO</name>
<dbReference type="RefSeq" id="WP_260116510.1">
    <property type="nucleotide sequence ID" value="NZ_CP093361.1"/>
</dbReference>
<dbReference type="NCBIfam" id="NF006505">
    <property type="entry name" value="PRK08939.1"/>
    <property type="match status" value="1"/>
</dbReference>
<gene>
    <name evidence="3" type="primary">dnaI</name>
    <name evidence="3" type="ORF">MOO44_07435</name>
</gene>